<feature type="compositionally biased region" description="Basic and acidic residues" evidence="1">
    <location>
        <begin position="238"/>
        <end position="266"/>
    </location>
</feature>
<dbReference type="Pfam" id="PF20710">
    <property type="entry name" value="DUF6824"/>
    <property type="match status" value="1"/>
</dbReference>
<proteinExistence type="predicted"/>
<evidence type="ECO:0000259" key="2">
    <source>
        <dbReference type="Pfam" id="PF20710"/>
    </source>
</evidence>
<reference evidence="3" key="1">
    <citation type="submission" date="2023-06" db="EMBL/GenBank/DDBJ databases">
        <title>Survivors Of The Sea: Transcriptome response of Skeletonema marinoi to long-term dormancy.</title>
        <authorList>
            <person name="Pinder M.I.M."/>
            <person name="Kourtchenko O."/>
            <person name="Robertson E.K."/>
            <person name="Larsson T."/>
            <person name="Maumus F."/>
            <person name="Osuna-Cruz C.M."/>
            <person name="Vancaester E."/>
            <person name="Stenow R."/>
            <person name="Vandepoele K."/>
            <person name="Ploug H."/>
            <person name="Bruchert V."/>
            <person name="Godhe A."/>
            <person name="Topel M."/>
        </authorList>
    </citation>
    <scope>NUCLEOTIDE SEQUENCE</scope>
    <source>
        <strain evidence="3">R05AC</strain>
    </source>
</reference>
<feature type="region of interest" description="Disordered" evidence="1">
    <location>
        <begin position="443"/>
        <end position="468"/>
    </location>
</feature>
<protein>
    <recommendedName>
        <fullName evidence="2">DUF6824 domain-containing protein</fullName>
    </recommendedName>
</protein>
<organism evidence="3 4">
    <name type="scientific">Skeletonema marinoi</name>
    <dbReference type="NCBI Taxonomy" id="267567"/>
    <lineage>
        <taxon>Eukaryota</taxon>
        <taxon>Sar</taxon>
        <taxon>Stramenopiles</taxon>
        <taxon>Ochrophyta</taxon>
        <taxon>Bacillariophyta</taxon>
        <taxon>Coscinodiscophyceae</taxon>
        <taxon>Thalassiosirophycidae</taxon>
        <taxon>Thalassiosirales</taxon>
        <taxon>Skeletonemataceae</taxon>
        <taxon>Skeletonema</taxon>
        <taxon>Skeletonema marinoi-dohrnii complex</taxon>
    </lineage>
</organism>
<keyword evidence="4" id="KW-1185">Reference proteome</keyword>
<dbReference type="AlphaFoldDB" id="A0AAD8Y2T5"/>
<evidence type="ECO:0000256" key="1">
    <source>
        <dbReference type="SAM" id="MobiDB-lite"/>
    </source>
</evidence>
<name>A0AAD8Y2T5_9STRA</name>
<feature type="region of interest" description="Disordered" evidence="1">
    <location>
        <begin position="238"/>
        <end position="319"/>
    </location>
</feature>
<sequence length="515" mass="57556">MPTLVQRVLVRKVVSSATSSDAAAVKPSAPPPIKTGQAPHCRQDEKTAAPVAVKAKKIIPTPRIDAAAAEAMLSAGAEEKVDRKRKSPPLFILSPAADGAVENPPKKAASYNTYINQPDSTTSSGIIPAINHQYAAPSTHHHQDDGSHLHAPFRGGGWMMHNNNPNMMSSIATHHPVQAYGMNRSQFNTPFFGACWMHNTRNTNMSSNLSPAKAYHQMMSDVVVEHTTEKAVPCTVKKPEDKKMENIRNKKSENKKTQVVRKELNHQGKKREKTTKVKRDRTKYKSCPSRAHHESYSSPTSVLDDPKTSPPSEKTNQHVDHFDKETKKGYITKTTKYDVHTGRGSGPYQQLGNLHFRTVIDTRKTEYLASRPRDFIKKNAIAKEIVEEIRALGGRFLTKLPKGKVQELNLEGVDPDLPVYELTEEDICMEKTKQGLRQKRKDFLSGLNGTNDNESSSSVPQEDSHNIPREVSIESDEVPLAENMLVSNCPVATWRSRFTTLDEREAMDALLRWKY</sequence>
<dbReference type="InterPro" id="IPR049227">
    <property type="entry name" value="DUF6824"/>
</dbReference>
<dbReference type="Proteomes" id="UP001224775">
    <property type="component" value="Unassembled WGS sequence"/>
</dbReference>
<evidence type="ECO:0000313" key="4">
    <source>
        <dbReference type="Proteomes" id="UP001224775"/>
    </source>
</evidence>
<dbReference type="EMBL" id="JATAAI010000022">
    <property type="protein sequence ID" value="KAK1737980.1"/>
    <property type="molecule type" value="Genomic_DNA"/>
</dbReference>
<feature type="compositionally biased region" description="Basic residues" evidence="1">
    <location>
        <begin position="267"/>
        <end position="284"/>
    </location>
</feature>
<accession>A0AAD8Y2T5</accession>
<evidence type="ECO:0000313" key="3">
    <source>
        <dbReference type="EMBL" id="KAK1737980.1"/>
    </source>
</evidence>
<comment type="caution">
    <text evidence="3">The sequence shown here is derived from an EMBL/GenBank/DDBJ whole genome shotgun (WGS) entry which is preliminary data.</text>
</comment>
<gene>
    <name evidence="3" type="ORF">QTG54_011274</name>
</gene>
<feature type="region of interest" description="Disordered" evidence="1">
    <location>
        <begin position="19"/>
        <end position="44"/>
    </location>
</feature>
<feature type="domain" description="DUF6824" evidence="2">
    <location>
        <begin position="338"/>
        <end position="438"/>
    </location>
</feature>
<feature type="compositionally biased region" description="Polar residues" evidence="1">
    <location>
        <begin position="447"/>
        <end position="461"/>
    </location>
</feature>